<evidence type="ECO:0000256" key="5">
    <source>
        <dbReference type="ARBA" id="ARBA00022759"/>
    </source>
</evidence>
<dbReference type="eggNOG" id="COG3512">
    <property type="taxonomic scope" value="Bacteria"/>
</dbReference>
<dbReference type="InterPro" id="IPR021127">
    <property type="entry name" value="CRISPR_associated_Cas2"/>
</dbReference>
<evidence type="ECO:0000256" key="1">
    <source>
        <dbReference type="ARBA" id="ARBA00001946"/>
    </source>
</evidence>
<dbReference type="GO" id="GO:0016787">
    <property type="term" value="F:hydrolase activity"/>
    <property type="evidence" value="ECO:0007669"/>
    <property type="project" value="UniProtKB-KW"/>
</dbReference>
<keyword evidence="3" id="KW-0540">Nuclease</keyword>
<dbReference type="GO" id="GO:0004521">
    <property type="term" value="F:RNA endonuclease activity"/>
    <property type="evidence" value="ECO:0007669"/>
    <property type="project" value="InterPro"/>
</dbReference>
<keyword evidence="7" id="KW-0460">Magnesium</keyword>
<comment type="cofactor">
    <cofactor evidence="1">
        <name>Mg(2+)</name>
        <dbReference type="ChEBI" id="CHEBI:18420"/>
    </cofactor>
</comment>
<dbReference type="SUPFAM" id="SSF143430">
    <property type="entry name" value="TTP0101/SSO1404-like"/>
    <property type="match status" value="1"/>
</dbReference>
<dbReference type="RefSeq" id="WP_025316942.1">
    <property type="nucleotide sequence ID" value="NZ_CP002082.1"/>
</dbReference>
<evidence type="ECO:0000256" key="6">
    <source>
        <dbReference type="ARBA" id="ARBA00022801"/>
    </source>
</evidence>
<evidence type="ECO:0000256" key="2">
    <source>
        <dbReference type="ARBA" id="ARBA00009959"/>
    </source>
</evidence>
<name>W6AJM0_9MOLU</name>
<dbReference type="GO" id="GO:0046872">
    <property type="term" value="F:metal ion binding"/>
    <property type="evidence" value="ECO:0007669"/>
    <property type="project" value="UniProtKB-KW"/>
</dbReference>
<dbReference type="GO" id="GO:0051607">
    <property type="term" value="P:defense response to virus"/>
    <property type="evidence" value="ECO:0007669"/>
    <property type="project" value="UniProtKB-KW"/>
</dbReference>
<proteinExistence type="inferred from homology"/>
<reference evidence="9 10" key="1">
    <citation type="submission" date="2013-09" db="EMBL/GenBank/DDBJ databases">
        <title>Complete genome sequence of Spiroplasma mirum suckling mouse cataract agent.</title>
        <authorList>
            <person name="Landry C.A."/>
            <person name="Bastian F.O."/>
            <person name="Thune R.L."/>
        </authorList>
    </citation>
    <scope>NUCLEOTIDE SEQUENCE [LARGE SCALE GENOMIC DNA]</scope>
    <source>
        <strain evidence="9 10">SMCA</strain>
    </source>
</reference>
<evidence type="ECO:0000256" key="7">
    <source>
        <dbReference type="ARBA" id="ARBA00022842"/>
    </source>
</evidence>
<dbReference type="NCBIfam" id="TIGR01573">
    <property type="entry name" value="cas2"/>
    <property type="match status" value="1"/>
</dbReference>
<keyword evidence="6" id="KW-0378">Hydrolase</keyword>
<evidence type="ECO:0000313" key="10">
    <source>
        <dbReference type="Proteomes" id="UP000019260"/>
    </source>
</evidence>
<keyword evidence="10" id="KW-1185">Reference proteome</keyword>
<comment type="similarity">
    <text evidence="2">Belongs to the CRISPR-associated endoribonuclease Cas2 protein family.</text>
</comment>
<accession>W6AJM0</accession>
<dbReference type="HOGENOM" id="CLU_2358293_0_0_14"/>
<gene>
    <name evidence="9" type="ORF">P344_00700</name>
</gene>
<evidence type="ECO:0000256" key="8">
    <source>
        <dbReference type="ARBA" id="ARBA00023118"/>
    </source>
</evidence>
<evidence type="ECO:0000256" key="4">
    <source>
        <dbReference type="ARBA" id="ARBA00022723"/>
    </source>
</evidence>
<dbReference type="AlphaFoldDB" id="W6AJM0"/>
<dbReference type="KEGG" id="smia:P344_00700"/>
<keyword evidence="8" id="KW-0051">Antiviral defense</keyword>
<keyword evidence="5" id="KW-0255">Endonuclease</keyword>
<evidence type="ECO:0000256" key="3">
    <source>
        <dbReference type="ARBA" id="ARBA00022722"/>
    </source>
</evidence>
<keyword evidence="4" id="KW-0479">Metal-binding</keyword>
<evidence type="ECO:0000313" key="9">
    <source>
        <dbReference type="EMBL" id="AHI57513.1"/>
    </source>
</evidence>
<dbReference type="STRING" id="838561.P344_00700"/>
<protein>
    <submittedName>
        <fullName evidence="9">Uncharacterized protein</fullName>
    </submittedName>
</protein>
<dbReference type="EMBL" id="CP006720">
    <property type="protein sequence ID" value="AHI57513.1"/>
    <property type="molecule type" value="Genomic_DNA"/>
</dbReference>
<dbReference type="Proteomes" id="UP000019260">
    <property type="component" value="Chromosome"/>
</dbReference>
<sequence>MYFYDLPNTAKMDTKNYTKFHKFLIKNGYYMIQYSIYCKLCLNYDEVNNNNNNNMINLHKPPKGNVRILIVTEKQYESIIPQFELWILIYMKILPQ</sequence>
<dbReference type="InterPro" id="IPR019199">
    <property type="entry name" value="Virulence_VapD/CRISPR_Cas2"/>
</dbReference>
<dbReference type="Pfam" id="PF09827">
    <property type="entry name" value="CRISPR_Cas2"/>
    <property type="match status" value="1"/>
</dbReference>
<dbReference type="GO" id="GO:0043571">
    <property type="term" value="P:maintenance of CRISPR repeat elements"/>
    <property type="evidence" value="ECO:0007669"/>
    <property type="project" value="InterPro"/>
</dbReference>
<organism evidence="9 10">
    <name type="scientific">Spiroplasma mirum ATCC 29335</name>
    <dbReference type="NCBI Taxonomy" id="838561"/>
    <lineage>
        <taxon>Bacteria</taxon>
        <taxon>Bacillati</taxon>
        <taxon>Mycoplasmatota</taxon>
        <taxon>Mollicutes</taxon>
        <taxon>Entomoplasmatales</taxon>
        <taxon>Spiroplasmataceae</taxon>
        <taxon>Spiroplasma</taxon>
    </lineage>
</organism>